<feature type="region of interest" description="Disordered" evidence="1">
    <location>
        <begin position="20"/>
        <end position="40"/>
    </location>
</feature>
<comment type="caution">
    <text evidence="2">The sequence shown here is derived from an EMBL/GenBank/DDBJ whole genome shotgun (WGS) entry which is preliminary data.</text>
</comment>
<feature type="region of interest" description="Disordered" evidence="1">
    <location>
        <begin position="59"/>
        <end position="155"/>
    </location>
</feature>
<accession>A0AAW8FAQ4</accession>
<feature type="compositionally biased region" description="Polar residues" evidence="1">
    <location>
        <begin position="304"/>
        <end position="321"/>
    </location>
</feature>
<evidence type="ECO:0000256" key="1">
    <source>
        <dbReference type="SAM" id="MobiDB-lite"/>
    </source>
</evidence>
<feature type="compositionally biased region" description="Pro residues" evidence="1">
    <location>
        <begin position="137"/>
        <end position="152"/>
    </location>
</feature>
<feature type="compositionally biased region" description="Polar residues" evidence="1">
    <location>
        <begin position="332"/>
        <end position="342"/>
    </location>
</feature>
<evidence type="ECO:0000313" key="3">
    <source>
        <dbReference type="Proteomes" id="UP001234216"/>
    </source>
</evidence>
<reference evidence="2" key="1">
    <citation type="submission" date="2023-07" db="EMBL/GenBank/DDBJ databases">
        <title>Comparative genomics of wheat-associated soil bacteria to identify genetic determinants of phenazine resistance.</title>
        <authorList>
            <person name="Mouncey N."/>
        </authorList>
    </citation>
    <scope>NUCLEOTIDE SEQUENCE</scope>
    <source>
        <strain evidence="2">V4I22</strain>
    </source>
</reference>
<feature type="region of interest" description="Disordered" evidence="1">
    <location>
        <begin position="278"/>
        <end position="342"/>
    </location>
</feature>
<evidence type="ECO:0000313" key="2">
    <source>
        <dbReference type="EMBL" id="MDQ0906663.1"/>
    </source>
</evidence>
<sequence>MRPAGAWFIVTTDGARAPCDRRQEAGHGRTVGQRLEDHPQRTGALVTRSKHLLPATVQIGADGAAIRPRSPEQARPGQRYRRPLSGPRSTGNLSPVWAATPGESGLPARSPAARDLTATTGGYTFTNSSLRYLNSPPSAPPTAPTPPPPPTPARQAPVDVVLAAGGGHFTITDAGKDIWGAGGQHEDEYGTVFRDGAAVDGTSVTARVDNLDNTNGWAKAGVVLRNDLTDDGSSAGYAAVVVTPDNGVGFQRDRNADGYLDQLTSTAATVKAPVWLPRWAPIPSSPGRRRPPAGPCRTRPRTSGRLTSALASTHASCTSTAPWPPGPAPRSTAPTMAQPSWDNNTFGYDNVFRNTGSWGHENSSATNNTGALTLRRWSADGTGAGYRSCS</sequence>
<dbReference type="AlphaFoldDB" id="A0AAW8FAQ4"/>
<gene>
    <name evidence="2" type="ORF">QFZ22_002648</name>
</gene>
<name>A0AAW8FAQ4_9ACTN</name>
<dbReference type="Proteomes" id="UP001234216">
    <property type="component" value="Unassembled WGS sequence"/>
</dbReference>
<proteinExistence type="predicted"/>
<protein>
    <submittedName>
        <fullName evidence="2">Uncharacterized protein</fullName>
    </submittedName>
</protein>
<organism evidence="2 3">
    <name type="scientific">Streptomyces canus</name>
    <dbReference type="NCBI Taxonomy" id="58343"/>
    <lineage>
        <taxon>Bacteria</taxon>
        <taxon>Bacillati</taxon>
        <taxon>Actinomycetota</taxon>
        <taxon>Actinomycetes</taxon>
        <taxon>Kitasatosporales</taxon>
        <taxon>Streptomycetaceae</taxon>
        <taxon>Streptomyces</taxon>
        <taxon>Streptomyces aurantiacus group</taxon>
    </lineage>
</organism>
<feature type="compositionally biased region" description="Polar residues" evidence="1">
    <location>
        <begin position="117"/>
        <end position="132"/>
    </location>
</feature>
<dbReference type="EMBL" id="JAUSZV010000005">
    <property type="protein sequence ID" value="MDQ0906663.1"/>
    <property type="molecule type" value="Genomic_DNA"/>
</dbReference>